<dbReference type="AlphaFoldDB" id="A0A1G9SX10"/>
<evidence type="ECO:0000256" key="1">
    <source>
        <dbReference type="SAM" id="MobiDB-lite"/>
    </source>
</evidence>
<dbReference type="RefSeq" id="WP_139172229.1">
    <property type="nucleotide sequence ID" value="NZ_FNIA01000002.1"/>
</dbReference>
<name>A0A1G9SX10_9EURY</name>
<proteinExistence type="predicted"/>
<sequence>MADLGYAGSLPTLTEMAVDVVDGDMGPCLRRSSTRPTSTPSYGRSTPSPGFGVARTSTGDLVDALSSGGEPEQWFAVADGEVVQSTGAVRSYQKPLSTSSSVPVSTPQSSLVLIAIAALPSNAVPRRQALAKFFYSNRFEFDTQ</sequence>
<reference evidence="2 3" key="1">
    <citation type="submission" date="2016-10" db="EMBL/GenBank/DDBJ databases">
        <authorList>
            <person name="de Groot N.N."/>
        </authorList>
    </citation>
    <scope>NUCLEOTIDE SEQUENCE [LARGE SCALE GENOMIC DNA]</scope>
    <source>
        <strain evidence="3">EB21,IBRC-M 10013,KCTC 4048</strain>
    </source>
</reference>
<evidence type="ECO:0000313" key="2">
    <source>
        <dbReference type="EMBL" id="SDM39952.1"/>
    </source>
</evidence>
<feature type="region of interest" description="Disordered" evidence="1">
    <location>
        <begin position="27"/>
        <end position="55"/>
    </location>
</feature>
<accession>A0A1G9SX10</accession>
<keyword evidence="3" id="KW-1185">Reference proteome</keyword>
<feature type="compositionally biased region" description="Low complexity" evidence="1">
    <location>
        <begin position="30"/>
        <end position="49"/>
    </location>
</feature>
<protein>
    <submittedName>
        <fullName evidence="2">Uncharacterized protein</fullName>
    </submittedName>
</protein>
<dbReference type="Proteomes" id="UP000199370">
    <property type="component" value="Unassembled WGS sequence"/>
</dbReference>
<dbReference type="EMBL" id="FNIA01000002">
    <property type="protein sequence ID" value="SDM39952.1"/>
    <property type="molecule type" value="Genomic_DNA"/>
</dbReference>
<organism evidence="2 3">
    <name type="scientific">Haloarchaeobius iranensis</name>
    <dbReference type="NCBI Taxonomy" id="996166"/>
    <lineage>
        <taxon>Archaea</taxon>
        <taxon>Methanobacteriati</taxon>
        <taxon>Methanobacteriota</taxon>
        <taxon>Stenosarchaea group</taxon>
        <taxon>Halobacteria</taxon>
        <taxon>Halobacteriales</taxon>
        <taxon>Halorubellaceae</taxon>
        <taxon>Haloarchaeobius</taxon>
    </lineage>
</organism>
<gene>
    <name evidence="2" type="ORF">SAMN05192554_10211</name>
</gene>
<evidence type="ECO:0000313" key="3">
    <source>
        <dbReference type="Proteomes" id="UP000199370"/>
    </source>
</evidence>